<dbReference type="EMBL" id="OCYT01000037">
    <property type="protein sequence ID" value="SON77307.1"/>
    <property type="molecule type" value="Genomic_DNA"/>
</dbReference>
<accession>A0AB38DXJ3</accession>
<reference evidence="4 5" key="1">
    <citation type="submission" date="2017-10" db="EMBL/GenBank/DDBJ databases">
        <authorList>
            <person name="Regsiter A."/>
            <person name="William W."/>
        </authorList>
    </citation>
    <scope>NUCLEOTIDE SEQUENCE [LARGE SCALE GENOMIC DNA]</scope>
    <source>
        <strain evidence="2 5">CFBP6984</strain>
        <strain evidence="3 4">CFBP7430</strain>
    </source>
</reference>
<sequence>MSDRRISENIARGASSRDSNSGPGIWKVDTSFAKFYRSIRRIINWITRLIIFRQIKPDSSMRRVRQGRPTLHLKALPCQSFAEPPGQELGILMGARALPMTATKVHTGLVTPGNGRGCA</sequence>
<proteinExistence type="predicted"/>
<keyword evidence="5" id="KW-1185">Reference proteome</keyword>
<name>A0AB38DXJ3_XANCH</name>
<feature type="region of interest" description="Disordered" evidence="1">
    <location>
        <begin position="1"/>
        <end position="24"/>
    </location>
</feature>
<evidence type="ECO:0000256" key="1">
    <source>
        <dbReference type="SAM" id="MobiDB-lite"/>
    </source>
</evidence>
<evidence type="ECO:0000313" key="2">
    <source>
        <dbReference type="EMBL" id="SON77307.1"/>
    </source>
</evidence>
<evidence type="ECO:0000313" key="3">
    <source>
        <dbReference type="EMBL" id="SON82779.1"/>
    </source>
</evidence>
<comment type="caution">
    <text evidence="3">The sequence shown here is derived from an EMBL/GenBank/DDBJ whole genome shotgun (WGS) entry which is preliminary data.</text>
</comment>
<evidence type="ECO:0000313" key="5">
    <source>
        <dbReference type="Proteomes" id="UP000234181"/>
    </source>
</evidence>
<dbReference type="Proteomes" id="UP000234166">
    <property type="component" value="Unassembled WGS sequence"/>
</dbReference>
<protein>
    <submittedName>
        <fullName evidence="3">Uncharacterized protein</fullName>
    </submittedName>
</protein>
<gene>
    <name evidence="2" type="ORF">XAP6984_1310002</name>
    <name evidence="3" type="ORF">XAP7430_1300002</name>
</gene>
<organism evidence="3 4">
    <name type="scientific">Xanthomonas campestris pv. phaseoli</name>
    <dbReference type="NCBI Taxonomy" id="317013"/>
    <lineage>
        <taxon>Bacteria</taxon>
        <taxon>Pseudomonadati</taxon>
        <taxon>Pseudomonadota</taxon>
        <taxon>Gammaproteobacteria</taxon>
        <taxon>Lysobacterales</taxon>
        <taxon>Lysobacteraceae</taxon>
        <taxon>Xanthomonas</taxon>
    </lineage>
</organism>
<dbReference type="AlphaFoldDB" id="A0AB38DXJ3"/>
<dbReference type="EMBL" id="OCYS01000036">
    <property type="protein sequence ID" value="SON82779.1"/>
    <property type="molecule type" value="Genomic_DNA"/>
</dbReference>
<evidence type="ECO:0000313" key="4">
    <source>
        <dbReference type="Proteomes" id="UP000234166"/>
    </source>
</evidence>
<dbReference type="Proteomes" id="UP000234181">
    <property type="component" value="Unassembled WGS sequence"/>
</dbReference>